<sequence>MTAPAEADVRLAAELVRGAGSLAAKMRTAGIGDSVETKTSVSDLVTAADKAAEKAIVDRLAAEHPGDGILGEEGSARESATGRVWTIDPVDGTYNFVRGLDWWCSALALTDGAPGDVNSIVLGAVYSPAEDAVYVGGPELPTTRNGIRLDAMPDTPLSHACLTTYLHPRKLSHPSGEAYVRVAARAASIRILGSGSMDLTAIAQGKLHLFCQHSVPDWDRLPGAALVLGVGGTTIQVEAGGVLWSLAGTPTAVAEAAEALTGDQSTSGTVA</sequence>
<dbReference type="InterPro" id="IPR020583">
    <property type="entry name" value="Inositol_monoP_metal-BS"/>
</dbReference>
<dbReference type="GO" id="GO:0046872">
    <property type="term" value="F:metal ion binding"/>
    <property type="evidence" value="ECO:0007669"/>
    <property type="project" value="UniProtKB-KW"/>
</dbReference>
<feature type="binding site" evidence="4">
    <location>
        <position position="219"/>
    </location>
    <ligand>
        <name>Mg(2+)</name>
        <dbReference type="ChEBI" id="CHEBI:18420"/>
        <label>1</label>
        <note>catalytic</note>
    </ligand>
</feature>
<keyword evidence="2" id="KW-0378">Hydrolase</keyword>
<accession>A0A7Z0DM57</accession>
<feature type="binding site" evidence="4">
    <location>
        <position position="72"/>
    </location>
    <ligand>
        <name>Mg(2+)</name>
        <dbReference type="ChEBI" id="CHEBI:18420"/>
        <label>1</label>
        <note>catalytic</note>
    </ligand>
</feature>
<keyword evidence="6" id="KW-1185">Reference proteome</keyword>
<comment type="caution">
    <text evidence="5">The sequence shown here is derived from an EMBL/GenBank/DDBJ whole genome shotgun (WGS) entry which is preliminary data.</text>
</comment>
<dbReference type="Pfam" id="PF00459">
    <property type="entry name" value="Inositol_P"/>
    <property type="match status" value="1"/>
</dbReference>
<dbReference type="PANTHER" id="PTHR20854">
    <property type="entry name" value="INOSITOL MONOPHOSPHATASE"/>
    <property type="match status" value="1"/>
</dbReference>
<comment type="cofactor">
    <cofactor evidence="4">
        <name>Mg(2+)</name>
        <dbReference type="ChEBI" id="CHEBI:18420"/>
    </cofactor>
</comment>
<feature type="binding site" evidence="4">
    <location>
        <position position="91"/>
    </location>
    <ligand>
        <name>Mg(2+)</name>
        <dbReference type="ChEBI" id="CHEBI:18420"/>
        <label>1</label>
        <note>catalytic</note>
    </ligand>
</feature>
<evidence type="ECO:0000256" key="3">
    <source>
        <dbReference type="ARBA" id="ARBA00022842"/>
    </source>
</evidence>
<organism evidence="5 6">
    <name type="scientific">Nocardioides panzhihuensis</name>
    <dbReference type="NCBI Taxonomy" id="860243"/>
    <lineage>
        <taxon>Bacteria</taxon>
        <taxon>Bacillati</taxon>
        <taxon>Actinomycetota</taxon>
        <taxon>Actinomycetes</taxon>
        <taxon>Propionibacteriales</taxon>
        <taxon>Nocardioidaceae</taxon>
        <taxon>Nocardioides</taxon>
    </lineage>
</organism>
<dbReference type="EMBL" id="JACBZR010000001">
    <property type="protein sequence ID" value="NYI77787.1"/>
    <property type="molecule type" value="Genomic_DNA"/>
</dbReference>
<name>A0A7Z0DM57_9ACTN</name>
<dbReference type="GO" id="GO:0006020">
    <property type="term" value="P:inositol metabolic process"/>
    <property type="evidence" value="ECO:0007669"/>
    <property type="project" value="TreeGrafter"/>
</dbReference>
<dbReference type="PROSITE" id="PS00629">
    <property type="entry name" value="IMP_1"/>
    <property type="match status" value="1"/>
</dbReference>
<reference evidence="5 6" key="1">
    <citation type="submission" date="2020-07" db="EMBL/GenBank/DDBJ databases">
        <title>Sequencing the genomes of 1000 actinobacteria strains.</title>
        <authorList>
            <person name="Klenk H.-P."/>
        </authorList>
    </citation>
    <scope>NUCLEOTIDE SEQUENCE [LARGE SCALE GENOMIC DNA]</scope>
    <source>
        <strain evidence="5 6">DSM 26487</strain>
    </source>
</reference>
<dbReference type="GO" id="GO:0007165">
    <property type="term" value="P:signal transduction"/>
    <property type="evidence" value="ECO:0007669"/>
    <property type="project" value="TreeGrafter"/>
</dbReference>
<dbReference type="SUPFAM" id="SSF56655">
    <property type="entry name" value="Carbohydrate phosphatase"/>
    <property type="match status" value="1"/>
</dbReference>
<evidence type="ECO:0000313" key="6">
    <source>
        <dbReference type="Proteomes" id="UP000564496"/>
    </source>
</evidence>
<dbReference type="GO" id="GO:0008934">
    <property type="term" value="F:inositol monophosphate 1-phosphatase activity"/>
    <property type="evidence" value="ECO:0007669"/>
    <property type="project" value="TreeGrafter"/>
</dbReference>
<evidence type="ECO:0000256" key="1">
    <source>
        <dbReference type="ARBA" id="ARBA00022723"/>
    </source>
</evidence>
<gene>
    <name evidence="5" type="ORF">BJ988_002435</name>
</gene>
<evidence type="ECO:0000256" key="2">
    <source>
        <dbReference type="ARBA" id="ARBA00022801"/>
    </source>
</evidence>
<keyword evidence="1 4" id="KW-0479">Metal-binding</keyword>
<proteinExistence type="predicted"/>
<dbReference type="CDD" id="cd01637">
    <property type="entry name" value="IMPase_like"/>
    <property type="match status" value="1"/>
</dbReference>
<evidence type="ECO:0000313" key="5">
    <source>
        <dbReference type="EMBL" id="NYI77787.1"/>
    </source>
</evidence>
<dbReference type="PANTHER" id="PTHR20854:SF4">
    <property type="entry name" value="INOSITOL-1-MONOPHOSPHATASE-RELATED"/>
    <property type="match status" value="1"/>
</dbReference>
<dbReference type="Proteomes" id="UP000564496">
    <property type="component" value="Unassembled WGS sequence"/>
</dbReference>
<dbReference type="RefSeq" id="WP_179658233.1">
    <property type="nucleotide sequence ID" value="NZ_JACBZR010000001.1"/>
</dbReference>
<dbReference type="Gene3D" id="3.30.540.10">
    <property type="entry name" value="Fructose-1,6-Bisphosphatase, subunit A, domain 1"/>
    <property type="match status" value="1"/>
</dbReference>
<dbReference type="AlphaFoldDB" id="A0A7Z0DM57"/>
<dbReference type="InterPro" id="IPR000760">
    <property type="entry name" value="Inositol_monophosphatase-like"/>
</dbReference>
<protein>
    <submittedName>
        <fullName evidence="5">Fructose-1,6-bisphosphatase/inositol monophosphatase family enzyme</fullName>
    </submittedName>
</protein>
<feature type="binding site" evidence="4">
    <location>
        <position position="88"/>
    </location>
    <ligand>
        <name>Mg(2+)</name>
        <dbReference type="ChEBI" id="CHEBI:18420"/>
        <label>1</label>
        <note>catalytic</note>
    </ligand>
</feature>
<evidence type="ECO:0000256" key="4">
    <source>
        <dbReference type="PIRSR" id="PIRSR600760-2"/>
    </source>
</evidence>
<dbReference type="Gene3D" id="3.40.190.80">
    <property type="match status" value="1"/>
</dbReference>
<dbReference type="PRINTS" id="PR00377">
    <property type="entry name" value="IMPHPHTASES"/>
</dbReference>
<keyword evidence="3 4" id="KW-0460">Magnesium</keyword>